<feature type="region of interest" description="Disordered" evidence="1">
    <location>
        <begin position="1"/>
        <end position="77"/>
    </location>
</feature>
<dbReference type="Proteomes" id="UP000186922">
    <property type="component" value="Unassembled WGS sequence"/>
</dbReference>
<evidence type="ECO:0000313" key="3">
    <source>
        <dbReference type="Proteomes" id="UP000186922"/>
    </source>
</evidence>
<organism evidence="2 3">
    <name type="scientific">Ramazzottius varieornatus</name>
    <name type="common">Water bear</name>
    <name type="synonym">Tardigrade</name>
    <dbReference type="NCBI Taxonomy" id="947166"/>
    <lineage>
        <taxon>Eukaryota</taxon>
        <taxon>Metazoa</taxon>
        <taxon>Ecdysozoa</taxon>
        <taxon>Tardigrada</taxon>
        <taxon>Eutardigrada</taxon>
        <taxon>Parachela</taxon>
        <taxon>Hypsibioidea</taxon>
        <taxon>Ramazzottiidae</taxon>
        <taxon>Ramazzottius</taxon>
    </lineage>
</organism>
<comment type="caution">
    <text evidence="2">The sequence shown here is derived from an EMBL/GenBank/DDBJ whole genome shotgun (WGS) entry which is preliminary data.</text>
</comment>
<name>A0A1D1VDD3_RAMVA</name>
<protein>
    <submittedName>
        <fullName evidence="2">Uncharacterized protein</fullName>
    </submittedName>
</protein>
<dbReference type="EMBL" id="BDGG01000005">
    <property type="protein sequence ID" value="GAU99639.1"/>
    <property type="molecule type" value="Genomic_DNA"/>
</dbReference>
<dbReference type="AlphaFoldDB" id="A0A1D1VDD3"/>
<gene>
    <name evidence="2" type="primary">RvY_10607-1</name>
    <name evidence="2" type="synonym">RvY_10607.1</name>
    <name evidence="2" type="ORF">RvY_10607</name>
</gene>
<reference evidence="2 3" key="1">
    <citation type="journal article" date="2016" name="Nat. Commun.">
        <title>Extremotolerant tardigrade genome and improved radiotolerance of human cultured cells by tardigrade-unique protein.</title>
        <authorList>
            <person name="Hashimoto T."/>
            <person name="Horikawa D.D."/>
            <person name="Saito Y."/>
            <person name="Kuwahara H."/>
            <person name="Kozuka-Hata H."/>
            <person name="Shin-I T."/>
            <person name="Minakuchi Y."/>
            <person name="Ohishi K."/>
            <person name="Motoyama A."/>
            <person name="Aizu T."/>
            <person name="Enomoto A."/>
            <person name="Kondo K."/>
            <person name="Tanaka S."/>
            <person name="Hara Y."/>
            <person name="Koshikawa S."/>
            <person name="Sagara H."/>
            <person name="Miura T."/>
            <person name="Yokobori S."/>
            <person name="Miyagawa K."/>
            <person name="Suzuki Y."/>
            <person name="Kubo T."/>
            <person name="Oyama M."/>
            <person name="Kohara Y."/>
            <person name="Fujiyama A."/>
            <person name="Arakawa K."/>
            <person name="Katayama T."/>
            <person name="Toyoda A."/>
            <person name="Kunieda T."/>
        </authorList>
    </citation>
    <scope>NUCLEOTIDE SEQUENCE [LARGE SCALE GENOMIC DNA]</scope>
    <source>
        <strain evidence="2 3">YOKOZUNA-1</strain>
    </source>
</reference>
<sequence>MDASLETPSRRSNRVLEATDQEKVQVHTASRSIYEQMSHFPRRGGSRRNHEECDWPNPTDNGGTEEAGRLFGGRAGELPTRLPVPERICSSSQHRLQTLVLHVADPGCCVITTSVDCAFWCRPYCFDLSTC</sequence>
<evidence type="ECO:0000256" key="1">
    <source>
        <dbReference type="SAM" id="MobiDB-lite"/>
    </source>
</evidence>
<proteinExistence type="predicted"/>
<evidence type="ECO:0000313" key="2">
    <source>
        <dbReference type="EMBL" id="GAU99639.1"/>
    </source>
</evidence>
<accession>A0A1D1VDD3</accession>
<keyword evidence="3" id="KW-1185">Reference proteome</keyword>